<feature type="compositionally biased region" description="Low complexity" evidence="1">
    <location>
        <begin position="142"/>
        <end position="163"/>
    </location>
</feature>
<dbReference type="AlphaFoldDB" id="A0A085WP14"/>
<dbReference type="RefSeq" id="WP_044186634.1">
    <property type="nucleotide sequence ID" value="NZ_JMCB01000004.1"/>
</dbReference>
<evidence type="ECO:0000313" key="2">
    <source>
        <dbReference type="EMBL" id="KFE69427.1"/>
    </source>
</evidence>
<sequence>MSESKSLDNPHELALRDFALSFPGTHEDFPWGHRALKVKGKAFVFMGHERGGLGLSVKLPQSNAAALMMPFATPTGYGLGKSGWVSADFPRGEAPPMEMLRQWVEESYRAVAPKKLVEQIGSTASAPVAAPAKKSAKKSAPAKKAASAKKSAPAKKAAPAKKVAAAKKKPAARAKQAR</sequence>
<gene>
    <name evidence="2" type="ORF">DB31_6402</name>
</gene>
<dbReference type="Pfam" id="PF04237">
    <property type="entry name" value="YjbR"/>
    <property type="match status" value="1"/>
</dbReference>
<feature type="compositionally biased region" description="Basic residues" evidence="1">
    <location>
        <begin position="164"/>
        <end position="178"/>
    </location>
</feature>
<feature type="region of interest" description="Disordered" evidence="1">
    <location>
        <begin position="122"/>
        <end position="178"/>
    </location>
</feature>
<dbReference type="SUPFAM" id="SSF142906">
    <property type="entry name" value="YjbR-like"/>
    <property type="match status" value="1"/>
</dbReference>
<dbReference type="Proteomes" id="UP000028725">
    <property type="component" value="Unassembled WGS sequence"/>
</dbReference>
<protein>
    <submittedName>
        <fullName evidence="2">DifB protein</fullName>
    </submittedName>
</protein>
<dbReference type="OrthoDB" id="8479417at2"/>
<dbReference type="InterPro" id="IPR038056">
    <property type="entry name" value="YjbR-like_sf"/>
</dbReference>
<reference evidence="2 3" key="1">
    <citation type="submission" date="2014-04" db="EMBL/GenBank/DDBJ databases">
        <title>Genome assembly of Hyalangium minutum DSM 14724.</title>
        <authorList>
            <person name="Sharma G."/>
            <person name="Subramanian S."/>
        </authorList>
    </citation>
    <scope>NUCLEOTIDE SEQUENCE [LARGE SCALE GENOMIC DNA]</scope>
    <source>
        <strain evidence="2 3">DSM 14724</strain>
    </source>
</reference>
<accession>A0A085WP14</accession>
<name>A0A085WP14_9BACT</name>
<evidence type="ECO:0000313" key="3">
    <source>
        <dbReference type="Proteomes" id="UP000028725"/>
    </source>
</evidence>
<feature type="compositionally biased region" description="Low complexity" evidence="1">
    <location>
        <begin position="124"/>
        <end position="133"/>
    </location>
</feature>
<dbReference type="PATRIC" id="fig|394096.3.peg.2501"/>
<dbReference type="EMBL" id="JMCB01000004">
    <property type="protein sequence ID" value="KFE69427.1"/>
    <property type="molecule type" value="Genomic_DNA"/>
</dbReference>
<dbReference type="InterPro" id="IPR058532">
    <property type="entry name" value="YjbR/MT2646/Rv2570-like"/>
</dbReference>
<comment type="caution">
    <text evidence="2">The sequence shown here is derived from an EMBL/GenBank/DDBJ whole genome shotgun (WGS) entry which is preliminary data.</text>
</comment>
<organism evidence="2 3">
    <name type="scientific">Hyalangium minutum</name>
    <dbReference type="NCBI Taxonomy" id="394096"/>
    <lineage>
        <taxon>Bacteria</taxon>
        <taxon>Pseudomonadati</taxon>
        <taxon>Myxococcota</taxon>
        <taxon>Myxococcia</taxon>
        <taxon>Myxococcales</taxon>
        <taxon>Cystobacterineae</taxon>
        <taxon>Archangiaceae</taxon>
        <taxon>Hyalangium</taxon>
    </lineage>
</organism>
<dbReference type="STRING" id="394096.DB31_6402"/>
<proteinExistence type="predicted"/>
<evidence type="ECO:0000256" key="1">
    <source>
        <dbReference type="SAM" id="MobiDB-lite"/>
    </source>
</evidence>
<keyword evidence="3" id="KW-1185">Reference proteome</keyword>
<dbReference type="Gene3D" id="3.90.1150.30">
    <property type="match status" value="1"/>
</dbReference>